<dbReference type="Proteomes" id="UP000198598">
    <property type="component" value="Unassembled WGS sequence"/>
</dbReference>
<dbReference type="EMBL" id="FOLQ01000048">
    <property type="protein sequence ID" value="SFF32692.1"/>
    <property type="molecule type" value="Genomic_DNA"/>
</dbReference>
<dbReference type="InterPro" id="IPR050109">
    <property type="entry name" value="HTH-type_TetR-like_transc_reg"/>
</dbReference>
<reference evidence="4 5" key="1">
    <citation type="submission" date="2016-10" db="EMBL/GenBank/DDBJ databases">
        <authorList>
            <person name="de Groot N.N."/>
        </authorList>
    </citation>
    <scope>NUCLEOTIDE SEQUENCE [LARGE SCALE GENOMIC DNA]</scope>
    <source>
        <strain evidence="4 5">DSM 26130</strain>
    </source>
</reference>
<dbReference type="PRINTS" id="PR00455">
    <property type="entry name" value="HTHTETR"/>
</dbReference>
<keyword evidence="1 2" id="KW-0238">DNA-binding</keyword>
<feature type="domain" description="HTH tetR-type" evidence="3">
    <location>
        <begin position="6"/>
        <end position="66"/>
    </location>
</feature>
<sequence>MAIIQESTQSRILTEAVTIFQQKGLHGARMQEIADKAGINKAMLHYYFKTKEELFQQVFQQALDLFIAKIELILTSELPLNQIVIHYVDHTLDALSANPTIPAFVLHEINRDPQRMIDVFAGNHRINLTQFAKHFPSANEAQQFFTDMVALCVYPFVAQPMLEKVLDLTPMGYLQFIQQRKKHIKDRLLNQPLNPTNS</sequence>
<dbReference type="GO" id="GO:0003677">
    <property type="term" value="F:DNA binding"/>
    <property type="evidence" value="ECO:0007669"/>
    <property type="project" value="UniProtKB-UniRule"/>
</dbReference>
<proteinExistence type="predicted"/>
<evidence type="ECO:0000313" key="4">
    <source>
        <dbReference type="EMBL" id="SFF32692.1"/>
    </source>
</evidence>
<dbReference type="InterPro" id="IPR009057">
    <property type="entry name" value="Homeodomain-like_sf"/>
</dbReference>
<evidence type="ECO:0000256" key="2">
    <source>
        <dbReference type="PROSITE-ProRule" id="PRU00335"/>
    </source>
</evidence>
<keyword evidence="5" id="KW-1185">Reference proteome</keyword>
<feature type="DNA-binding region" description="H-T-H motif" evidence="2">
    <location>
        <begin position="29"/>
        <end position="48"/>
    </location>
</feature>
<evidence type="ECO:0000313" key="5">
    <source>
        <dbReference type="Proteomes" id="UP000198598"/>
    </source>
</evidence>
<dbReference type="PANTHER" id="PTHR30328">
    <property type="entry name" value="TRANSCRIPTIONAL REPRESSOR"/>
    <property type="match status" value="1"/>
</dbReference>
<dbReference type="AlphaFoldDB" id="A0A1I2HSI4"/>
<dbReference type="Pfam" id="PF00440">
    <property type="entry name" value="TetR_N"/>
    <property type="match status" value="1"/>
</dbReference>
<evidence type="ECO:0000259" key="3">
    <source>
        <dbReference type="PROSITE" id="PS50977"/>
    </source>
</evidence>
<dbReference type="OrthoDB" id="9789566at2"/>
<dbReference type="SUPFAM" id="SSF46689">
    <property type="entry name" value="Homeodomain-like"/>
    <property type="match status" value="1"/>
</dbReference>
<organism evidence="4 5">
    <name type="scientific">Spirosoma endophyticum</name>
    <dbReference type="NCBI Taxonomy" id="662367"/>
    <lineage>
        <taxon>Bacteria</taxon>
        <taxon>Pseudomonadati</taxon>
        <taxon>Bacteroidota</taxon>
        <taxon>Cytophagia</taxon>
        <taxon>Cytophagales</taxon>
        <taxon>Cytophagaceae</taxon>
        <taxon>Spirosoma</taxon>
    </lineage>
</organism>
<dbReference type="RefSeq" id="WP_093835121.1">
    <property type="nucleotide sequence ID" value="NZ_FOLQ01000048.1"/>
</dbReference>
<dbReference type="InterPro" id="IPR001647">
    <property type="entry name" value="HTH_TetR"/>
</dbReference>
<gene>
    <name evidence="4" type="ORF">SAMN05216167_1488</name>
</gene>
<evidence type="ECO:0000256" key="1">
    <source>
        <dbReference type="ARBA" id="ARBA00023125"/>
    </source>
</evidence>
<dbReference type="STRING" id="662367.SAMN05216167_1488"/>
<name>A0A1I2HSI4_9BACT</name>
<protein>
    <submittedName>
        <fullName evidence="4">Transcriptional regulator, TetR family</fullName>
    </submittedName>
</protein>
<dbReference type="PANTHER" id="PTHR30328:SF54">
    <property type="entry name" value="HTH-TYPE TRANSCRIPTIONAL REPRESSOR SCO4008"/>
    <property type="match status" value="1"/>
</dbReference>
<dbReference type="PROSITE" id="PS50977">
    <property type="entry name" value="HTH_TETR_2"/>
    <property type="match status" value="1"/>
</dbReference>
<dbReference type="Gene3D" id="1.10.357.10">
    <property type="entry name" value="Tetracycline Repressor, domain 2"/>
    <property type="match status" value="1"/>
</dbReference>
<accession>A0A1I2HSI4</accession>